<dbReference type="SMART" id="SM00283">
    <property type="entry name" value="MA"/>
    <property type="match status" value="1"/>
</dbReference>
<dbReference type="Pfam" id="PF00015">
    <property type="entry name" value="MCPsignal"/>
    <property type="match status" value="1"/>
</dbReference>
<dbReference type="InterPro" id="IPR051310">
    <property type="entry name" value="MCP_chemotaxis"/>
</dbReference>
<evidence type="ECO:0000259" key="6">
    <source>
        <dbReference type="PROSITE" id="PS50111"/>
    </source>
</evidence>
<dbReference type="SUPFAM" id="SSF58104">
    <property type="entry name" value="Methyl-accepting chemotaxis protein (MCP) signaling domain"/>
    <property type="match status" value="1"/>
</dbReference>
<dbReference type="Pfam" id="PF17201">
    <property type="entry name" value="Cache_3-Cache_2"/>
    <property type="match status" value="1"/>
</dbReference>
<feature type="region of interest" description="Disordered" evidence="4">
    <location>
        <begin position="248"/>
        <end position="301"/>
    </location>
</feature>
<dbReference type="InterPro" id="IPR033462">
    <property type="entry name" value="Cache_3-Cache_2"/>
</dbReference>
<dbReference type="Gene3D" id="1.10.287.950">
    <property type="entry name" value="Methyl-accepting chemotaxis protein"/>
    <property type="match status" value="1"/>
</dbReference>
<keyword evidence="5" id="KW-0472">Membrane</keyword>
<reference evidence="7 8" key="1">
    <citation type="submission" date="2017-05" db="EMBL/GenBank/DDBJ databases">
        <authorList>
            <person name="Varghese N."/>
            <person name="Submissions S."/>
        </authorList>
    </citation>
    <scope>NUCLEOTIDE SEQUENCE [LARGE SCALE GENOMIC DNA]</scope>
    <source>
        <strain evidence="7 8">DSM 21985</strain>
    </source>
</reference>
<dbReference type="PROSITE" id="PS50111">
    <property type="entry name" value="CHEMOTAXIS_TRANSDUC_2"/>
    <property type="match status" value="1"/>
</dbReference>
<feature type="transmembrane region" description="Helical" evidence="5">
    <location>
        <begin position="18"/>
        <end position="41"/>
    </location>
</feature>
<sequence>MLENTIPSAKKWTIKKRIIALTTTLITITGLLLVITTIFTANQGLRNLTTHTLQMKLDGDISSMNTYAAHNFGDLQLVDGNLVDADGNIIGTDERAVDKFASEHEAVATIFKREGNDFTRVVTSIRDDAGKRVVGTKLGTQSAAYKPIMDRELYIGRADILGISYITAYDPVINSRDEVIGILFVGIPMNEVNGLIAEARNTIIRNTGLILLLIIAGGSFVAWYFSNAINKILMHIITRLNSGSDQVNASSSQLSGSSQELAESTSEQAANLQETTSSLEEMSSQIKQNAGNAREAETAMSEAQPYVANGVEAMKRMSKAMSEIKGASQETSKIIKTIDDIAFQTNLLALNAAVEAARAGEAGKGFAVVAEEVRNLAQRSAEAAKDTSELIQRSQESTDRGTGVALEVSENLEKIEESISQVATLVAEISAASKEQSVGIEQMNSAMAEMDGVVQNNASSSEESASAAEELSSQAHELKTIVDELQELVGANVNHDAIHESVTFQRENISSSPKYNFAAESGEDNWSAPAKPKKEIKNGKPAKDHKQSAVELIPFDDDDDFSDF</sequence>
<dbReference type="InterPro" id="IPR029151">
    <property type="entry name" value="Sensor-like_sf"/>
</dbReference>
<feature type="compositionally biased region" description="Polar residues" evidence="4">
    <location>
        <begin position="265"/>
        <end position="291"/>
    </location>
</feature>
<feature type="compositionally biased region" description="Acidic residues" evidence="4">
    <location>
        <begin position="554"/>
        <end position="564"/>
    </location>
</feature>
<feature type="transmembrane region" description="Helical" evidence="5">
    <location>
        <begin position="209"/>
        <end position="226"/>
    </location>
</feature>
<dbReference type="PANTHER" id="PTHR43531:SF11">
    <property type="entry name" value="METHYL-ACCEPTING CHEMOTAXIS PROTEIN 3"/>
    <property type="match status" value="1"/>
</dbReference>
<accession>A0A521D709</accession>
<keyword evidence="3" id="KW-0807">Transducer</keyword>
<dbReference type="CDD" id="cd11386">
    <property type="entry name" value="MCP_signal"/>
    <property type="match status" value="1"/>
</dbReference>
<evidence type="ECO:0000256" key="2">
    <source>
        <dbReference type="ARBA" id="ARBA00029447"/>
    </source>
</evidence>
<organism evidence="7 8">
    <name type="scientific">Gracilimonas mengyeensis</name>
    <dbReference type="NCBI Taxonomy" id="1302730"/>
    <lineage>
        <taxon>Bacteria</taxon>
        <taxon>Pseudomonadati</taxon>
        <taxon>Balneolota</taxon>
        <taxon>Balneolia</taxon>
        <taxon>Balneolales</taxon>
        <taxon>Balneolaceae</taxon>
        <taxon>Gracilimonas</taxon>
    </lineage>
</organism>
<keyword evidence="5" id="KW-1133">Transmembrane helix</keyword>
<dbReference type="GO" id="GO:0007165">
    <property type="term" value="P:signal transduction"/>
    <property type="evidence" value="ECO:0007669"/>
    <property type="project" value="UniProtKB-KW"/>
</dbReference>
<feature type="compositionally biased region" description="Low complexity" evidence="4">
    <location>
        <begin position="249"/>
        <end position="264"/>
    </location>
</feature>
<proteinExistence type="inferred from homology"/>
<dbReference type="AlphaFoldDB" id="A0A521D709"/>
<keyword evidence="1" id="KW-0145">Chemotaxis</keyword>
<dbReference type="SUPFAM" id="SSF103190">
    <property type="entry name" value="Sensory domain-like"/>
    <property type="match status" value="1"/>
</dbReference>
<evidence type="ECO:0000313" key="8">
    <source>
        <dbReference type="Proteomes" id="UP000317557"/>
    </source>
</evidence>
<evidence type="ECO:0000256" key="1">
    <source>
        <dbReference type="ARBA" id="ARBA00022500"/>
    </source>
</evidence>
<feature type="region of interest" description="Disordered" evidence="4">
    <location>
        <begin position="515"/>
        <end position="564"/>
    </location>
</feature>
<keyword evidence="8" id="KW-1185">Reference proteome</keyword>
<feature type="compositionally biased region" description="Basic and acidic residues" evidence="4">
    <location>
        <begin position="532"/>
        <end position="548"/>
    </location>
</feature>
<dbReference type="EMBL" id="FXTP01000007">
    <property type="protein sequence ID" value="SMO67385.1"/>
    <property type="molecule type" value="Genomic_DNA"/>
</dbReference>
<gene>
    <name evidence="7" type="ORF">SAMN06265219_107164</name>
</gene>
<dbReference type="InterPro" id="IPR004089">
    <property type="entry name" value="MCPsignal_dom"/>
</dbReference>
<dbReference type="GO" id="GO:0004888">
    <property type="term" value="F:transmembrane signaling receptor activity"/>
    <property type="evidence" value="ECO:0007669"/>
    <property type="project" value="TreeGrafter"/>
</dbReference>
<feature type="domain" description="Methyl-accepting transducer" evidence="6">
    <location>
        <begin position="243"/>
        <end position="472"/>
    </location>
</feature>
<evidence type="ECO:0000256" key="5">
    <source>
        <dbReference type="SAM" id="Phobius"/>
    </source>
</evidence>
<dbReference type="RefSeq" id="WP_142454401.1">
    <property type="nucleotide sequence ID" value="NZ_FXTP01000007.1"/>
</dbReference>
<name>A0A521D709_9BACT</name>
<protein>
    <submittedName>
        <fullName evidence="7">Cache 3/Cache 2 fusion domain-containing protein</fullName>
    </submittedName>
</protein>
<dbReference type="GO" id="GO:0005886">
    <property type="term" value="C:plasma membrane"/>
    <property type="evidence" value="ECO:0007669"/>
    <property type="project" value="TreeGrafter"/>
</dbReference>
<dbReference type="PANTHER" id="PTHR43531">
    <property type="entry name" value="PROTEIN ICFG"/>
    <property type="match status" value="1"/>
</dbReference>
<dbReference type="Proteomes" id="UP000317557">
    <property type="component" value="Unassembled WGS sequence"/>
</dbReference>
<comment type="similarity">
    <text evidence="2">Belongs to the methyl-accepting chemotaxis (MCP) protein family.</text>
</comment>
<dbReference type="GO" id="GO:0006935">
    <property type="term" value="P:chemotaxis"/>
    <property type="evidence" value="ECO:0007669"/>
    <property type="project" value="UniProtKB-KW"/>
</dbReference>
<evidence type="ECO:0000256" key="4">
    <source>
        <dbReference type="SAM" id="MobiDB-lite"/>
    </source>
</evidence>
<dbReference type="OrthoDB" id="1112389at2"/>
<keyword evidence="5" id="KW-0812">Transmembrane</keyword>
<evidence type="ECO:0000313" key="7">
    <source>
        <dbReference type="EMBL" id="SMO67385.1"/>
    </source>
</evidence>
<evidence type="ECO:0000256" key="3">
    <source>
        <dbReference type="PROSITE-ProRule" id="PRU00284"/>
    </source>
</evidence>